<reference evidence="2" key="1">
    <citation type="journal article" date="2022" name="Int. J. Mol. Sci.">
        <title>Draft Genome of Tanacetum Coccineum: Genomic Comparison of Closely Related Tanacetum-Family Plants.</title>
        <authorList>
            <person name="Yamashiro T."/>
            <person name="Shiraishi A."/>
            <person name="Nakayama K."/>
            <person name="Satake H."/>
        </authorList>
    </citation>
    <scope>NUCLEOTIDE SEQUENCE</scope>
</reference>
<feature type="transmembrane region" description="Helical" evidence="1">
    <location>
        <begin position="223"/>
        <end position="244"/>
    </location>
</feature>
<name>A0ABQ5G747_9ASTR</name>
<dbReference type="EMBL" id="BQNB010018128">
    <property type="protein sequence ID" value="GJT70965.1"/>
    <property type="molecule type" value="Genomic_DNA"/>
</dbReference>
<proteinExistence type="predicted"/>
<keyword evidence="1" id="KW-1133">Transmembrane helix</keyword>
<organism evidence="2 3">
    <name type="scientific">Tanacetum coccineum</name>
    <dbReference type="NCBI Taxonomy" id="301880"/>
    <lineage>
        <taxon>Eukaryota</taxon>
        <taxon>Viridiplantae</taxon>
        <taxon>Streptophyta</taxon>
        <taxon>Embryophyta</taxon>
        <taxon>Tracheophyta</taxon>
        <taxon>Spermatophyta</taxon>
        <taxon>Magnoliopsida</taxon>
        <taxon>eudicotyledons</taxon>
        <taxon>Gunneridae</taxon>
        <taxon>Pentapetalae</taxon>
        <taxon>asterids</taxon>
        <taxon>campanulids</taxon>
        <taxon>Asterales</taxon>
        <taxon>Asteraceae</taxon>
        <taxon>Asteroideae</taxon>
        <taxon>Anthemideae</taxon>
        <taxon>Anthemidinae</taxon>
        <taxon>Tanacetum</taxon>
    </lineage>
</organism>
<sequence length="245" mass="26939">MDALLGDYSFGSRFSYFYRQGRFALQFICYDKSLRQVDENTSFLLKFLSVTSILLSGFDRVAIPLVGKNWHLPSFCFITMMAALTTLLDFIIGKTRKQAQIYSINPDDLALVLVQPVDSIHSNEDTDKVEEHGRLDDSTRACKATQVQENVNGALICGGVVAGVDVHGGGEAEIDGVGKIKEKIMFGNSRFFIATAFATGVILATGDVHMLPDYATSHLHRYLGLYSYWNSNLYGISGLLASLAA</sequence>
<evidence type="ECO:0000256" key="1">
    <source>
        <dbReference type="SAM" id="Phobius"/>
    </source>
</evidence>
<feature type="transmembrane region" description="Helical" evidence="1">
    <location>
        <begin position="72"/>
        <end position="92"/>
    </location>
</feature>
<keyword evidence="3" id="KW-1185">Reference proteome</keyword>
<accession>A0ABQ5G747</accession>
<evidence type="ECO:0000313" key="3">
    <source>
        <dbReference type="Proteomes" id="UP001151760"/>
    </source>
</evidence>
<evidence type="ECO:0000313" key="2">
    <source>
        <dbReference type="EMBL" id="GJT70965.1"/>
    </source>
</evidence>
<comment type="caution">
    <text evidence="2">The sequence shown here is derived from an EMBL/GenBank/DDBJ whole genome shotgun (WGS) entry which is preliminary data.</text>
</comment>
<keyword evidence="1" id="KW-0472">Membrane</keyword>
<dbReference type="Proteomes" id="UP001151760">
    <property type="component" value="Unassembled WGS sequence"/>
</dbReference>
<keyword evidence="1" id="KW-0812">Transmembrane</keyword>
<reference evidence="2" key="2">
    <citation type="submission" date="2022-01" db="EMBL/GenBank/DDBJ databases">
        <authorList>
            <person name="Yamashiro T."/>
            <person name="Shiraishi A."/>
            <person name="Satake H."/>
            <person name="Nakayama K."/>
        </authorList>
    </citation>
    <scope>NUCLEOTIDE SEQUENCE</scope>
</reference>
<protein>
    <submittedName>
        <fullName evidence="2">Uncharacterized protein</fullName>
    </submittedName>
</protein>
<feature type="transmembrane region" description="Helical" evidence="1">
    <location>
        <begin position="191"/>
        <end position="211"/>
    </location>
</feature>
<gene>
    <name evidence="2" type="ORF">Tco_1030251</name>
</gene>